<comment type="similarity">
    <text evidence="2 10">Belongs to the disproportionating enzyme family.</text>
</comment>
<accession>D1B8J8</accession>
<dbReference type="GO" id="GO:0005975">
    <property type="term" value="P:carbohydrate metabolic process"/>
    <property type="evidence" value="ECO:0007669"/>
    <property type="project" value="InterPro"/>
</dbReference>
<dbReference type="OrthoDB" id="9811841at2"/>
<name>D1B8J8_THEAS</name>
<dbReference type="CAZy" id="GH77">
    <property type="family name" value="Glycoside Hydrolase Family 77"/>
</dbReference>
<evidence type="ECO:0000256" key="7">
    <source>
        <dbReference type="ARBA" id="ARBA00023277"/>
    </source>
</evidence>
<dbReference type="PANTHER" id="PTHR32438">
    <property type="entry name" value="4-ALPHA-GLUCANOTRANSFERASE DPE1, CHLOROPLASTIC/AMYLOPLASTIC"/>
    <property type="match status" value="1"/>
</dbReference>
<dbReference type="Gene3D" id="3.20.20.80">
    <property type="entry name" value="Glycosidases"/>
    <property type="match status" value="1"/>
</dbReference>
<dbReference type="InterPro" id="IPR003385">
    <property type="entry name" value="Glyco_hydro_77"/>
</dbReference>
<evidence type="ECO:0000256" key="8">
    <source>
        <dbReference type="ARBA" id="ARBA00031423"/>
    </source>
</evidence>
<dbReference type="EnsemblBacteria" id="ACZ18601">
    <property type="protein sequence ID" value="ACZ18601"/>
    <property type="gene ID" value="Taci_0364"/>
</dbReference>
<dbReference type="Pfam" id="PF02446">
    <property type="entry name" value="Glyco_hydro_77"/>
    <property type="match status" value="1"/>
</dbReference>
<evidence type="ECO:0000256" key="4">
    <source>
        <dbReference type="ARBA" id="ARBA00020295"/>
    </source>
</evidence>
<evidence type="ECO:0000313" key="11">
    <source>
        <dbReference type="EMBL" id="ACZ18601.1"/>
    </source>
</evidence>
<evidence type="ECO:0000313" key="12">
    <source>
        <dbReference type="Proteomes" id="UP000002030"/>
    </source>
</evidence>
<dbReference type="SUPFAM" id="SSF51445">
    <property type="entry name" value="(Trans)glycosidases"/>
    <property type="match status" value="1"/>
</dbReference>
<dbReference type="GO" id="GO:0004134">
    <property type="term" value="F:4-alpha-glucanotransferase activity"/>
    <property type="evidence" value="ECO:0007669"/>
    <property type="project" value="UniProtKB-EC"/>
</dbReference>
<dbReference type="PATRIC" id="fig|525903.6.peg.368"/>
<protein>
    <recommendedName>
        <fullName evidence="4 10">4-alpha-glucanotransferase</fullName>
        <ecNumber evidence="3 10">2.4.1.25</ecNumber>
    </recommendedName>
    <alternativeName>
        <fullName evidence="8 10">Amylomaltase</fullName>
    </alternativeName>
    <alternativeName>
        <fullName evidence="9 10">Disproportionating enzyme</fullName>
    </alternativeName>
</protein>
<comment type="catalytic activity">
    <reaction evidence="1 10">
        <text>Transfers a segment of a (1-&gt;4)-alpha-D-glucan to a new position in an acceptor, which may be glucose or a (1-&gt;4)-alpha-D-glucan.</text>
        <dbReference type="EC" id="2.4.1.25"/>
    </reaction>
</comment>
<evidence type="ECO:0000256" key="10">
    <source>
        <dbReference type="RuleBase" id="RU361207"/>
    </source>
</evidence>
<dbReference type="HOGENOM" id="CLU_014132_1_0_0"/>
<dbReference type="EMBL" id="CP001818">
    <property type="protein sequence ID" value="ACZ18601.1"/>
    <property type="molecule type" value="Genomic_DNA"/>
</dbReference>
<keyword evidence="12" id="KW-1185">Reference proteome</keyword>
<dbReference type="STRING" id="525903.Taci_0364"/>
<dbReference type="KEGG" id="tai:Taci_0364"/>
<dbReference type="eggNOG" id="COG1640">
    <property type="taxonomic scope" value="Bacteria"/>
</dbReference>
<keyword evidence="6 10" id="KW-0808">Transferase</keyword>
<dbReference type="NCBIfam" id="NF011080">
    <property type="entry name" value="PRK14508.1-3"/>
    <property type="match status" value="1"/>
</dbReference>
<proteinExistence type="inferred from homology"/>
<reference evidence="11 12" key="1">
    <citation type="journal article" date="2009" name="Stand. Genomic Sci.">
        <title>Complete genome sequence of Thermanaerovibrio acidaminovorans type strain (Su883).</title>
        <authorList>
            <person name="Chovatia M."/>
            <person name="Sikorski J."/>
            <person name="Schroder M."/>
            <person name="Lapidus A."/>
            <person name="Nolan M."/>
            <person name="Tice H."/>
            <person name="Glavina Del Rio T."/>
            <person name="Copeland A."/>
            <person name="Cheng J.F."/>
            <person name="Lucas S."/>
            <person name="Chen F."/>
            <person name="Bruce D."/>
            <person name="Goodwin L."/>
            <person name="Pitluck S."/>
            <person name="Ivanova N."/>
            <person name="Mavromatis K."/>
            <person name="Ovchinnikova G."/>
            <person name="Pati A."/>
            <person name="Chen A."/>
            <person name="Palaniappan K."/>
            <person name="Land M."/>
            <person name="Hauser L."/>
            <person name="Chang Y.J."/>
            <person name="Jeffries C.D."/>
            <person name="Chain P."/>
            <person name="Saunders E."/>
            <person name="Detter J.C."/>
            <person name="Brettin T."/>
            <person name="Rohde M."/>
            <person name="Goker M."/>
            <person name="Spring S."/>
            <person name="Bristow J."/>
            <person name="Markowitz V."/>
            <person name="Hugenholtz P."/>
            <person name="Kyrpides N.C."/>
            <person name="Klenk H.P."/>
            <person name="Eisen J.A."/>
        </authorList>
    </citation>
    <scope>NUCLEOTIDE SEQUENCE [LARGE SCALE GENOMIC DNA]</scope>
    <source>
        <strain evidence="12">ATCC 49978 / DSM 6589 / Su883</strain>
    </source>
</reference>
<sequence>MFLERRRGVLLHFTSLPGPYGAGDLGPVARSVAEGMAAQGWTIWQMLPLNYPNPAMGFSPYASYGALPLNPTVISLDDLAEEGWIPGEELRNLQVRLPDPWRADLQGAFRARRAGVALAFQALKRGHMRDRYLEFRQREWEWLEGWGVFMALKDSLGGSHWVHWPERFRSLERALAHWDEGLEEGAELYRFEQFLARRQLDRFRAHCEALGVRLLGDMPIYVAHDGMDPWACPYLFELDGEGNPVEVAGVPPDYFSETGQRWGNPLYRWEAMGEDRYLWWRVRLRKALEWFHAVRLDHFRGFAGYWAIPAEEMTAVRGRWRPGPGEALFDALVEDLGGDPSGEGPSLPIVAEDLGVITQDVTRLRLRYRLPGMRVLQFAFSGGDDNPHLPFNHEGLGLAYTGTHDNDTTLGWWLSASAEERRGLFRYVGRPLTAEEAVREMVRLALNSPSRWRIVPLQDLMLLGSRHRMNTPSSREGNWVFRAMRVELDGLLGG</sequence>
<dbReference type="PANTHER" id="PTHR32438:SF5">
    <property type="entry name" value="4-ALPHA-GLUCANOTRANSFERASE DPE1, CHLOROPLASTIC_AMYLOPLASTIC"/>
    <property type="match status" value="1"/>
</dbReference>
<evidence type="ECO:0000256" key="2">
    <source>
        <dbReference type="ARBA" id="ARBA00005684"/>
    </source>
</evidence>
<dbReference type="NCBIfam" id="TIGR00217">
    <property type="entry name" value="malQ"/>
    <property type="match status" value="1"/>
</dbReference>
<dbReference type="InterPro" id="IPR017853">
    <property type="entry name" value="GH"/>
</dbReference>
<keyword evidence="7 10" id="KW-0119">Carbohydrate metabolism</keyword>
<dbReference type="AlphaFoldDB" id="D1B8J8"/>
<evidence type="ECO:0000256" key="6">
    <source>
        <dbReference type="ARBA" id="ARBA00022679"/>
    </source>
</evidence>
<evidence type="ECO:0000256" key="3">
    <source>
        <dbReference type="ARBA" id="ARBA00012560"/>
    </source>
</evidence>
<organism evidence="11 12">
    <name type="scientific">Thermanaerovibrio acidaminovorans (strain ATCC 49978 / DSM 6589 / Su883)</name>
    <name type="common">Selenomonas acidaminovorans</name>
    <dbReference type="NCBI Taxonomy" id="525903"/>
    <lineage>
        <taxon>Bacteria</taxon>
        <taxon>Thermotogati</taxon>
        <taxon>Synergistota</taxon>
        <taxon>Synergistia</taxon>
        <taxon>Synergistales</taxon>
        <taxon>Synergistaceae</taxon>
        <taxon>Thermanaerovibrio</taxon>
    </lineage>
</organism>
<evidence type="ECO:0000256" key="1">
    <source>
        <dbReference type="ARBA" id="ARBA00000439"/>
    </source>
</evidence>
<evidence type="ECO:0000256" key="5">
    <source>
        <dbReference type="ARBA" id="ARBA00022676"/>
    </source>
</evidence>
<evidence type="ECO:0000256" key="9">
    <source>
        <dbReference type="ARBA" id="ARBA00031501"/>
    </source>
</evidence>
<gene>
    <name evidence="11" type="ordered locus">Taci_0364</name>
</gene>
<keyword evidence="5 10" id="KW-0328">Glycosyltransferase</keyword>
<dbReference type="Proteomes" id="UP000002030">
    <property type="component" value="Chromosome"/>
</dbReference>
<dbReference type="EC" id="2.4.1.25" evidence="3 10"/>